<dbReference type="InterPro" id="IPR019587">
    <property type="entry name" value="Polyketide_cyclase/dehydratase"/>
</dbReference>
<dbReference type="AlphaFoldDB" id="A0A1I0K739"/>
<gene>
    <name evidence="2" type="ORF">SAMN05421811_107129</name>
</gene>
<evidence type="ECO:0000313" key="2">
    <source>
        <dbReference type="EMBL" id="SEU19533.1"/>
    </source>
</evidence>
<name>A0A1I0K739_9ACTN</name>
<dbReference type="InterPro" id="IPR023393">
    <property type="entry name" value="START-like_dom_sf"/>
</dbReference>
<sequence>MAEFEASRGMPAESTIVFGVASDVAVMDRWLPRGLHVSDAGPDRVEAEGDLVPGEGTHEGLFRAQEDQLRVEWGGRDHPDYAGWLQVSDSASGTSEVTVHISLLDEPEGGARSAEVRELLDRSLDRLADEVNRRVEGSG</sequence>
<protein>
    <submittedName>
        <fullName evidence="2">Polyketide cyclase / dehydrase and lipid transport</fullName>
    </submittedName>
</protein>
<accession>A0A1I0K739</accession>
<dbReference type="OrthoDB" id="3628784at2"/>
<reference evidence="2 3" key="1">
    <citation type="submission" date="2016-10" db="EMBL/GenBank/DDBJ databases">
        <authorList>
            <person name="de Groot N.N."/>
        </authorList>
    </citation>
    <scope>NUCLEOTIDE SEQUENCE [LARGE SCALE GENOMIC DNA]</scope>
    <source>
        <strain evidence="2 3">CGMCC 4.5598</strain>
    </source>
</reference>
<dbReference type="STRING" id="568860.SAMN05421811_107129"/>
<dbReference type="Pfam" id="PF10604">
    <property type="entry name" value="Polyketide_cyc2"/>
    <property type="match status" value="1"/>
</dbReference>
<organism evidence="2 3">
    <name type="scientific">Nonomuraea wenchangensis</name>
    <dbReference type="NCBI Taxonomy" id="568860"/>
    <lineage>
        <taxon>Bacteria</taxon>
        <taxon>Bacillati</taxon>
        <taxon>Actinomycetota</taxon>
        <taxon>Actinomycetes</taxon>
        <taxon>Streptosporangiales</taxon>
        <taxon>Streptosporangiaceae</taxon>
        <taxon>Nonomuraea</taxon>
    </lineage>
</organism>
<keyword evidence="3" id="KW-1185">Reference proteome</keyword>
<evidence type="ECO:0000256" key="1">
    <source>
        <dbReference type="SAM" id="MobiDB-lite"/>
    </source>
</evidence>
<dbReference type="Gene3D" id="3.30.530.20">
    <property type="match status" value="1"/>
</dbReference>
<feature type="region of interest" description="Disordered" evidence="1">
    <location>
        <begin position="39"/>
        <end position="58"/>
    </location>
</feature>
<evidence type="ECO:0000313" key="3">
    <source>
        <dbReference type="Proteomes" id="UP000199361"/>
    </source>
</evidence>
<dbReference type="RefSeq" id="WP_091084441.1">
    <property type="nucleotide sequence ID" value="NZ_FOHX01000007.1"/>
</dbReference>
<dbReference type="Proteomes" id="UP000199361">
    <property type="component" value="Unassembled WGS sequence"/>
</dbReference>
<proteinExistence type="predicted"/>
<dbReference type="SUPFAM" id="SSF55961">
    <property type="entry name" value="Bet v1-like"/>
    <property type="match status" value="1"/>
</dbReference>
<dbReference type="EMBL" id="FOHX01000007">
    <property type="protein sequence ID" value="SEU19533.1"/>
    <property type="molecule type" value="Genomic_DNA"/>
</dbReference>